<dbReference type="PROSITE" id="PS50920">
    <property type="entry name" value="SOLCAR"/>
    <property type="match status" value="2"/>
</dbReference>
<evidence type="ECO:0000313" key="8">
    <source>
        <dbReference type="Proteomes" id="UP000002630"/>
    </source>
</evidence>
<sequence length="273" mass="29440">MAGGKSSHPECHFAASGVAAIINFPLWRAAAIGQSGFDTTTNMGSNFFQRYLEALKPPYKGVAATIIGMTWARAFIFYGSDRGKRKLEELGYSSRVVTVAVPPLVFSTVVQLINMPIIRASITIQNPDSKFSSVRESLAAIYRKGGVGALWHGTSAGVMKTVPKYCVAVSVKDYMERNLAPADHGDRWGTLWRSAQKSVAAGVAGAALTNPLDVLRNEMFKTDLGVRDALAKLRREEGSGFAVRGMSKNLVAVAIPITVTIFVTDVLVRAVEE</sequence>
<protein>
    <recommendedName>
        <fullName evidence="9">Mitochondrial carrier protein</fullName>
    </recommendedName>
</protein>
<evidence type="ECO:0008006" key="9">
    <source>
        <dbReference type="Google" id="ProtNLM"/>
    </source>
</evidence>
<keyword evidence="6" id="KW-0813">Transport</keyword>
<keyword evidence="2 5" id="KW-0812">Transmembrane</keyword>
<dbReference type="OrthoDB" id="756301at2759"/>
<name>D7FU15_ECTSI</name>
<dbReference type="InParanoid" id="D7FU15"/>
<evidence type="ECO:0000256" key="2">
    <source>
        <dbReference type="ARBA" id="ARBA00022692"/>
    </source>
</evidence>
<accession>D7FU15</accession>
<comment type="similarity">
    <text evidence="6">Belongs to the mitochondrial carrier (TC 2.A.29) family.</text>
</comment>
<dbReference type="STRING" id="2880.D7FU15"/>
<evidence type="ECO:0000256" key="5">
    <source>
        <dbReference type="PROSITE-ProRule" id="PRU00282"/>
    </source>
</evidence>
<dbReference type="AlphaFoldDB" id="D7FU15"/>
<evidence type="ECO:0000256" key="3">
    <source>
        <dbReference type="ARBA" id="ARBA00022737"/>
    </source>
</evidence>
<dbReference type="InterPro" id="IPR023395">
    <property type="entry name" value="MCP_dom_sf"/>
</dbReference>
<dbReference type="InterPro" id="IPR018108">
    <property type="entry name" value="MCP_transmembrane"/>
</dbReference>
<dbReference type="EMBL" id="FN649760">
    <property type="protein sequence ID" value="CBJ31542.1"/>
    <property type="molecule type" value="Genomic_DNA"/>
</dbReference>
<proteinExistence type="inferred from homology"/>
<organism evidence="7 8">
    <name type="scientific">Ectocarpus siliculosus</name>
    <name type="common">Brown alga</name>
    <name type="synonym">Conferva siliculosa</name>
    <dbReference type="NCBI Taxonomy" id="2880"/>
    <lineage>
        <taxon>Eukaryota</taxon>
        <taxon>Sar</taxon>
        <taxon>Stramenopiles</taxon>
        <taxon>Ochrophyta</taxon>
        <taxon>PX clade</taxon>
        <taxon>Phaeophyceae</taxon>
        <taxon>Ectocarpales</taxon>
        <taxon>Ectocarpaceae</taxon>
        <taxon>Ectocarpus</taxon>
    </lineage>
</organism>
<evidence type="ECO:0000256" key="6">
    <source>
        <dbReference type="RuleBase" id="RU000488"/>
    </source>
</evidence>
<keyword evidence="4 5" id="KW-0472">Membrane</keyword>
<dbReference type="GO" id="GO:0016020">
    <property type="term" value="C:membrane"/>
    <property type="evidence" value="ECO:0007669"/>
    <property type="project" value="UniProtKB-SubCell"/>
</dbReference>
<dbReference type="Pfam" id="PF00153">
    <property type="entry name" value="Mito_carr"/>
    <property type="match status" value="1"/>
</dbReference>
<comment type="subcellular location">
    <subcellularLocation>
        <location evidence="1">Membrane</location>
        <topology evidence="1">Multi-pass membrane protein</topology>
    </subcellularLocation>
</comment>
<keyword evidence="8" id="KW-1185">Reference proteome</keyword>
<gene>
    <name evidence="7" type="ORF">Esi_0263_0016</name>
</gene>
<evidence type="ECO:0000256" key="1">
    <source>
        <dbReference type="ARBA" id="ARBA00004141"/>
    </source>
</evidence>
<feature type="repeat" description="Solcar" evidence="5">
    <location>
        <begin position="192"/>
        <end position="270"/>
    </location>
</feature>
<evidence type="ECO:0000256" key="4">
    <source>
        <dbReference type="ARBA" id="ARBA00023136"/>
    </source>
</evidence>
<dbReference type="Gene3D" id="1.50.40.10">
    <property type="entry name" value="Mitochondrial carrier domain"/>
    <property type="match status" value="1"/>
</dbReference>
<reference evidence="7 8" key="1">
    <citation type="journal article" date="2010" name="Nature">
        <title>The Ectocarpus genome and the independent evolution of multicellularity in brown algae.</title>
        <authorList>
            <person name="Cock J.M."/>
            <person name="Sterck L."/>
            <person name="Rouze P."/>
            <person name="Scornet D."/>
            <person name="Allen A.E."/>
            <person name="Amoutzias G."/>
            <person name="Anthouard V."/>
            <person name="Artiguenave F."/>
            <person name="Aury J.M."/>
            <person name="Badger J.H."/>
            <person name="Beszteri B."/>
            <person name="Billiau K."/>
            <person name="Bonnet E."/>
            <person name="Bothwell J.H."/>
            <person name="Bowler C."/>
            <person name="Boyen C."/>
            <person name="Brownlee C."/>
            <person name="Carrano C.J."/>
            <person name="Charrier B."/>
            <person name="Cho G.Y."/>
            <person name="Coelho S.M."/>
            <person name="Collen J."/>
            <person name="Corre E."/>
            <person name="Da Silva C."/>
            <person name="Delage L."/>
            <person name="Delaroque N."/>
            <person name="Dittami S.M."/>
            <person name="Doulbeau S."/>
            <person name="Elias M."/>
            <person name="Farnham G."/>
            <person name="Gachon C.M."/>
            <person name="Gschloessl B."/>
            <person name="Heesch S."/>
            <person name="Jabbari K."/>
            <person name="Jubin C."/>
            <person name="Kawai H."/>
            <person name="Kimura K."/>
            <person name="Kloareg B."/>
            <person name="Kupper F.C."/>
            <person name="Lang D."/>
            <person name="Le Bail A."/>
            <person name="Leblanc C."/>
            <person name="Lerouge P."/>
            <person name="Lohr M."/>
            <person name="Lopez P.J."/>
            <person name="Martens C."/>
            <person name="Maumus F."/>
            <person name="Michel G."/>
            <person name="Miranda-Saavedra D."/>
            <person name="Morales J."/>
            <person name="Moreau H."/>
            <person name="Motomura T."/>
            <person name="Nagasato C."/>
            <person name="Napoli C.A."/>
            <person name="Nelson D.R."/>
            <person name="Nyvall-Collen P."/>
            <person name="Peters A.F."/>
            <person name="Pommier C."/>
            <person name="Potin P."/>
            <person name="Poulain J."/>
            <person name="Quesneville H."/>
            <person name="Read B."/>
            <person name="Rensing S.A."/>
            <person name="Ritter A."/>
            <person name="Rousvoal S."/>
            <person name="Samanta M."/>
            <person name="Samson G."/>
            <person name="Schroeder D.C."/>
            <person name="Segurens B."/>
            <person name="Strittmatter M."/>
            <person name="Tonon T."/>
            <person name="Tregear J.W."/>
            <person name="Valentin K."/>
            <person name="von Dassow P."/>
            <person name="Yamagishi T."/>
            <person name="Van de Peer Y."/>
            <person name="Wincker P."/>
        </authorList>
    </citation>
    <scope>NUCLEOTIDE SEQUENCE [LARGE SCALE GENOMIC DNA]</scope>
    <source>
        <strain evidence="8">Ec32 / CCAP1310/4</strain>
    </source>
</reference>
<dbReference type="Proteomes" id="UP000002630">
    <property type="component" value="Unassembled WGS sequence"/>
</dbReference>
<evidence type="ECO:0000313" key="7">
    <source>
        <dbReference type="EMBL" id="CBJ31542.1"/>
    </source>
</evidence>
<feature type="repeat" description="Solcar" evidence="5">
    <location>
        <begin position="94"/>
        <end position="178"/>
    </location>
</feature>
<keyword evidence="3" id="KW-0677">Repeat</keyword>
<dbReference type="eggNOG" id="ENOG502RYD4">
    <property type="taxonomic scope" value="Eukaryota"/>
</dbReference>
<dbReference type="PANTHER" id="PTHR24089">
    <property type="entry name" value="SOLUTE CARRIER FAMILY 25"/>
    <property type="match status" value="1"/>
</dbReference>
<dbReference type="SUPFAM" id="SSF103506">
    <property type="entry name" value="Mitochondrial carrier"/>
    <property type="match status" value="1"/>
</dbReference>